<dbReference type="OrthoDB" id="2696313at2"/>
<sequence length="226" mass="25790">MKFYIGLLLAGLLMFHPIIAGAEIEGYEIVSRNDKENITLYAKKINGLFRDFKINFKEGIYLRPFWISDTNPTYAPQIIYKDINKDQNKELIIILTKGYGTGVLWEDVYVFDTLNNRLNVNEVIVDNPLAIIHKNVKTKLSSEKAEIIVGNKKCTVEIPPLEIKPENLFDDIGFGSIIDYEVRDNQLIVSVAGQISPASFVGSIVIVYEYRDKMYQAKSIEFQPCK</sequence>
<evidence type="ECO:0000313" key="2">
    <source>
        <dbReference type="Proteomes" id="UP000321555"/>
    </source>
</evidence>
<protein>
    <submittedName>
        <fullName evidence="1">Uncharacterized protein</fullName>
    </submittedName>
</protein>
<accession>A0A5B8Z559</accession>
<dbReference type="RefSeq" id="WP_057776865.1">
    <property type="nucleotide sequence ID" value="NZ_CP042593.1"/>
</dbReference>
<dbReference type="KEGG" id="bda:FSZ17_12615"/>
<organism evidence="1 2">
    <name type="scientific">Cytobacillus dafuensis</name>
    <name type="common">Bacillus dafuensis</name>
    <dbReference type="NCBI Taxonomy" id="1742359"/>
    <lineage>
        <taxon>Bacteria</taxon>
        <taxon>Bacillati</taxon>
        <taxon>Bacillota</taxon>
        <taxon>Bacilli</taxon>
        <taxon>Bacillales</taxon>
        <taxon>Bacillaceae</taxon>
        <taxon>Cytobacillus</taxon>
    </lineage>
</organism>
<reference evidence="2" key="1">
    <citation type="submission" date="2019-08" db="EMBL/GenBank/DDBJ databases">
        <authorList>
            <person name="Zheng X."/>
        </authorList>
    </citation>
    <scope>NUCLEOTIDE SEQUENCE [LARGE SCALE GENOMIC DNA]</scope>
    <source>
        <strain evidence="2">FJAT-25496</strain>
    </source>
</reference>
<proteinExistence type="predicted"/>
<name>A0A5B8Z559_CYTDA</name>
<dbReference type="AlphaFoldDB" id="A0A5B8Z559"/>
<dbReference type="EMBL" id="CP042593">
    <property type="protein sequence ID" value="QED48017.1"/>
    <property type="molecule type" value="Genomic_DNA"/>
</dbReference>
<dbReference type="Proteomes" id="UP000321555">
    <property type="component" value="Chromosome"/>
</dbReference>
<keyword evidence="2" id="KW-1185">Reference proteome</keyword>
<evidence type="ECO:0000313" key="1">
    <source>
        <dbReference type="EMBL" id="QED48017.1"/>
    </source>
</evidence>
<gene>
    <name evidence="1" type="ORF">FSZ17_12615</name>
</gene>